<sequence>MAWILFGGFIALMILGVPAIFALLAATLAGVLWAGFGGMLFILPQQILDGVESDTLLAIPFFILAGNLMNITGVSDRIFAFADTLVGRFRGGLAQVNVLASLIFSGASGSALADISGMGTIEIKAMRKRGYPATFAAALTVATSMLGPMLPPSIGLIVYAYLSETSVARLFMATLVPGVLLAVFLMIYVAIVSRHNNFPKQAPAKPREVVNAGLHGIGALVTPAIILGGILTGWVTATEAGVLASFYALFLGLAYRTLNLKGLYRALVSTAFSSVFILMITGVSALVGWLIAIEQLPQAVAAFTMQFVENKAAFTVVLVLFLLIIGCFIESVPAKIILVPVLLPILDHFAIDRIQFGVMLTLALSIGIATPPMGVGLFIASKISNVPVERITIAVLPMMIPLILLLFLLSFFPQLSLFLPNLLLGQ</sequence>
<dbReference type="InterPro" id="IPR010656">
    <property type="entry name" value="DctM"/>
</dbReference>
<evidence type="ECO:0000256" key="2">
    <source>
        <dbReference type="ARBA" id="ARBA00022475"/>
    </source>
</evidence>
<dbReference type="PANTHER" id="PTHR33362">
    <property type="entry name" value="SIALIC ACID TRAP TRANSPORTER PERMEASE PROTEIN SIAT-RELATED"/>
    <property type="match status" value="1"/>
</dbReference>
<keyword evidence="4 7" id="KW-0812">Transmembrane</keyword>
<keyword evidence="3 7" id="KW-0997">Cell inner membrane</keyword>
<keyword evidence="7" id="KW-0813">Transport</keyword>
<keyword evidence="2" id="KW-1003">Cell membrane</keyword>
<feature type="transmembrane region" description="Helical" evidence="7">
    <location>
        <begin position="212"/>
        <end position="234"/>
    </location>
</feature>
<dbReference type="RefSeq" id="WP_260348886.1">
    <property type="nucleotide sequence ID" value="NZ_NTHN02000017.1"/>
</dbReference>
<evidence type="ECO:0000313" key="9">
    <source>
        <dbReference type="EMBL" id="MCT4370785.1"/>
    </source>
</evidence>
<accession>A0ABT2KK97</accession>
<feature type="transmembrane region" description="Helical" evidence="7">
    <location>
        <begin position="357"/>
        <end position="379"/>
    </location>
</feature>
<dbReference type="PANTHER" id="PTHR33362:SF3">
    <property type="entry name" value="SIALIC ACID TRAP TRANSPORTER PERMEASE PROTEIN SIAT"/>
    <property type="match status" value="1"/>
</dbReference>
<reference evidence="10" key="1">
    <citation type="submission" date="2023-07" db="EMBL/GenBank/DDBJ databases">
        <title>Yangia mangrovi SAOS 153D genome.</title>
        <authorList>
            <person name="Verma A."/>
            <person name="Pal Y."/>
            <person name="Sundharam S."/>
            <person name="Bisht B."/>
            <person name="Srinivasan K."/>
        </authorList>
    </citation>
    <scope>NUCLEOTIDE SEQUENCE [LARGE SCALE GENOMIC DNA]</scope>
    <source>
        <strain evidence="10">SAOS 153D</strain>
    </source>
</reference>
<feature type="transmembrane region" description="Helical" evidence="7">
    <location>
        <begin position="55"/>
        <end position="74"/>
    </location>
</feature>
<keyword evidence="6 7" id="KW-0472">Membrane</keyword>
<dbReference type="Proteomes" id="UP000217448">
    <property type="component" value="Unassembled WGS sequence"/>
</dbReference>
<evidence type="ECO:0000256" key="5">
    <source>
        <dbReference type="ARBA" id="ARBA00022989"/>
    </source>
</evidence>
<feature type="transmembrane region" description="Helical" evidence="7">
    <location>
        <begin position="134"/>
        <end position="162"/>
    </location>
</feature>
<comment type="function">
    <text evidence="7">Part of the tripartite ATP-independent periplasmic (TRAP) transport system.</text>
</comment>
<dbReference type="NCBIfam" id="TIGR00786">
    <property type="entry name" value="dctM"/>
    <property type="match status" value="1"/>
</dbReference>
<evidence type="ECO:0000256" key="3">
    <source>
        <dbReference type="ARBA" id="ARBA00022519"/>
    </source>
</evidence>
<feature type="transmembrane region" description="Helical" evidence="7">
    <location>
        <begin position="12"/>
        <end position="43"/>
    </location>
</feature>
<comment type="similarity">
    <text evidence="7">Belongs to the TRAP transporter large permease family.</text>
</comment>
<keyword evidence="5 7" id="KW-1133">Transmembrane helix</keyword>
<gene>
    <name evidence="9" type="ORF">CLG85_010840</name>
</gene>
<organism evidence="9 10">
    <name type="scientific">Alloyangia mangrovi</name>
    <dbReference type="NCBI Taxonomy" id="1779329"/>
    <lineage>
        <taxon>Bacteria</taxon>
        <taxon>Pseudomonadati</taxon>
        <taxon>Pseudomonadota</taxon>
        <taxon>Alphaproteobacteria</taxon>
        <taxon>Rhodobacterales</taxon>
        <taxon>Roseobacteraceae</taxon>
        <taxon>Alloyangia</taxon>
    </lineage>
</organism>
<dbReference type="InterPro" id="IPR004681">
    <property type="entry name" value="TRAP_DctM"/>
</dbReference>
<feature type="transmembrane region" description="Helical" evidence="7">
    <location>
        <begin position="312"/>
        <end position="329"/>
    </location>
</feature>
<evidence type="ECO:0000313" key="10">
    <source>
        <dbReference type="Proteomes" id="UP000217448"/>
    </source>
</evidence>
<proteinExistence type="inferred from homology"/>
<dbReference type="EMBL" id="NTHN02000017">
    <property type="protein sequence ID" value="MCT4370785.1"/>
    <property type="molecule type" value="Genomic_DNA"/>
</dbReference>
<evidence type="ECO:0000256" key="4">
    <source>
        <dbReference type="ARBA" id="ARBA00022692"/>
    </source>
</evidence>
<dbReference type="Pfam" id="PF06808">
    <property type="entry name" value="DctM"/>
    <property type="match status" value="1"/>
</dbReference>
<comment type="caution">
    <text evidence="9">The sequence shown here is derived from an EMBL/GenBank/DDBJ whole genome shotgun (WGS) entry which is preliminary data.</text>
</comment>
<evidence type="ECO:0000259" key="8">
    <source>
        <dbReference type="Pfam" id="PF06808"/>
    </source>
</evidence>
<feature type="transmembrane region" description="Helical" evidence="7">
    <location>
        <begin position="270"/>
        <end position="292"/>
    </location>
</feature>
<feature type="transmembrane region" description="Helical" evidence="7">
    <location>
        <begin position="240"/>
        <end position="258"/>
    </location>
</feature>
<evidence type="ECO:0000256" key="6">
    <source>
        <dbReference type="ARBA" id="ARBA00023136"/>
    </source>
</evidence>
<protein>
    <recommendedName>
        <fullName evidence="7">TRAP transporter large permease protein</fullName>
    </recommendedName>
</protein>
<evidence type="ECO:0000256" key="7">
    <source>
        <dbReference type="RuleBase" id="RU369079"/>
    </source>
</evidence>
<comment type="subcellular location">
    <subcellularLocation>
        <location evidence="1 7">Cell inner membrane</location>
        <topology evidence="1 7">Multi-pass membrane protein</topology>
    </subcellularLocation>
</comment>
<evidence type="ECO:0000256" key="1">
    <source>
        <dbReference type="ARBA" id="ARBA00004429"/>
    </source>
</evidence>
<dbReference type="PIRSF" id="PIRSF006066">
    <property type="entry name" value="HI0050"/>
    <property type="match status" value="1"/>
</dbReference>
<feature type="transmembrane region" description="Helical" evidence="7">
    <location>
        <begin position="94"/>
        <end position="113"/>
    </location>
</feature>
<name>A0ABT2KK97_9RHOB</name>
<keyword evidence="10" id="KW-1185">Reference proteome</keyword>
<feature type="domain" description="TRAP C4-dicarboxylate transport system permease DctM subunit" evidence="8">
    <location>
        <begin position="6"/>
        <end position="415"/>
    </location>
</feature>
<comment type="subunit">
    <text evidence="7">The complex comprises the extracytoplasmic solute receptor protein and the two transmembrane proteins.</text>
</comment>
<feature type="transmembrane region" description="Helical" evidence="7">
    <location>
        <begin position="391"/>
        <end position="412"/>
    </location>
</feature>
<feature type="transmembrane region" description="Helical" evidence="7">
    <location>
        <begin position="168"/>
        <end position="191"/>
    </location>
</feature>